<sequence>MCTGYAPLLVPFLLRGSSGLCSYHRHLSPRPRKHDEKLYGLGCWI</sequence>
<reference evidence="1" key="1">
    <citation type="submission" date="2014-09" db="EMBL/GenBank/DDBJ databases">
        <authorList>
            <person name="Magalhaes I.L.F."/>
            <person name="Oliveira U."/>
            <person name="Santos F.R."/>
            <person name="Vidigal T.H.D.A."/>
            <person name="Brescovit A.D."/>
            <person name="Santos A.J."/>
        </authorList>
    </citation>
    <scope>NUCLEOTIDE SEQUENCE</scope>
    <source>
        <tissue evidence="1">Shoot tissue taken approximately 20 cm above the soil surface</tissue>
    </source>
</reference>
<name>A0A0A9F5U7_ARUDO</name>
<dbReference type="AlphaFoldDB" id="A0A0A9F5U7"/>
<evidence type="ECO:0000313" key="1">
    <source>
        <dbReference type="EMBL" id="JAE05521.1"/>
    </source>
</evidence>
<organism evidence="1">
    <name type="scientific">Arundo donax</name>
    <name type="common">Giant reed</name>
    <name type="synonym">Donax arundinaceus</name>
    <dbReference type="NCBI Taxonomy" id="35708"/>
    <lineage>
        <taxon>Eukaryota</taxon>
        <taxon>Viridiplantae</taxon>
        <taxon>Streptophyta</taxon>
        <taxon>Embryophyta</taxon>
        <taxon>Tracheophyta</taxon>
        <taxon>Spermatophyta</taxon>
        <taxon>Magnoliopsida</taxon>
        <taxon>Liliopsida</taxon>
        <taxon>Poales</taxon>
        <taxon>Poaceae</taxon>
        <taxon>PACMAD clade</taxon>
        <taxon>Arundinoideae</taxon>
        <taxon>Arundineae</taxon>
        <taxon>Arundo</taxon>
    </lineage>
</organism>
<proteinExistence type="predicted"/>
<reference evidence="1" key="2">
    <citation type="journal article" date="2015" name="Data Brief">
        <title>Shoot transcriptome of the giant reed, Arundo donax.</title>
        <authorList>
            <person name="Barrero R.A."/>
            <person name="Guerrero F.D."/>
            <person name="Moolhuijzen P."/>
            <person name="Goolsby J.A."/>
            <person name="Tidwell J."/>
            <person name="Bellgard S.E."/>
            <person name="Bellgard M.I."/>
        </authorList>
    </citation>
    <scope>NUCLEOTIDE SEQUENCE</scope>
    <source>
        <tissue evidence="1">Shoot tissue taken approximately 20 cm above the soil surface</tissue>
    </source>
</reference>
<protein>
    <submittedName>
        <fullName evidence="1">Uncharacterized protein</fullName>
    </submittedName>
</protein>
<dbReference type="EMBL" id="GBRH01192375">
    <property type="protein sequence ID" value="JAE05521.1"/>
    <property type="molecule type" value="Transcribed_RNA"/>
</dbReference>
<accession>A0A0A9F5U7</accession>